<dbReference type="EMBL" id="JAEKNQ010000054">
    <property type="protein sequence ID" value="MBJ7604211.1"/>
    <property type="molecule type" value="Genomic_DNA"/>
</dbReference>
<dbReference type="InterPro" id="IPR046155">
    <property type="entry name" value="DUF6157"/>
</dbReference>
<reference evidence="1 2" key="1">
    <citation type="submission" date="2020-10" db="EMBL/GenBank/DDBJ databases">
        <title>Ca. Dormibacterota MAGs.</title>
        <authorList>
            <person name="Montgomery K."/>
        </authorList>
    </citation>
    <scope>NUCLEOTIDE SEQUENCE [LARGE SCALE GENOMIC DNA]</scope>
    <source>
        <strain evidence="1">SC8811_S16_3</strain>
    </source>
</reference>
<comment type="caution">
    <text evidence="1">The sequence shown here is derived from an EMBL/GenBank/DDBJ whole genome shotgun (WGS) entry which is preliminary data.</text>
</comment>
<evidence type="ECO:0000313" key="2">
    <source>
        <dbReference type="Proteomes" id="UP000620075"/>
    </source>
</evidence>
<gene>
    <name evidence="1" type="ORF">JF888_13620</name>
</gene>
<protein>
    <submittedName>
        <fullName evidence="1">Uncharacterized protein</fullName>
    </submittedName>
</protein>
<dbReference type="AlphaFoldDB" id="A0A934K9D9"/>
<organism evidence="1 2">
    <name type="scientific">Candidatus Dormiibacter inghamiae</name>
    <dbReference type="NCBI Taxonomy" id="3127013"/>
    <lineage>
        <taxon>Bacteria</taxon>
        <taxon>Bacillati</taxon>
        <taxon>Candidatus Dormiibacterota</taxon>
        <taxon>Candidatus Dormibacteria</taxon>
        <taxon>Candidatus Dormibacterales</taxon>
        <taxon>Candidatus Dormibacteraceae</taxon>
        <taxon>Candidatus Dormiibacter</taxon>
    </lineage>
</organism>
<dbReference type="Pfam" id="PF19654">
    <property type="entry name" value="DUF6157"/>
    <property type="match status" value="1"/>
</dbReference>
<dbReference type="Proteomes" id="UP000620075">
    <property type="component" value="Unassembled WGS sequence"/>
</dbReference>
<evidence type="ECO:0000313" key="1">
    <source>
        <dbReference type="EMBL" id="MBJ7604211.1"/>
    </source>
</evidence>
<name>A0A934K9D9_9BACT</name>
<dbReference type="RefSeq" id="WP_338181465.1">
    <property type="nucleotide sequence ID" value="NZ_JAEKNQ010000054.1"/>
</dbReference>
<sequence>MNYVDTFIVAAEDCPVSHGVVPESKADKKKSVAAIQYQLLAENPYELTQEDVLFQTHVLHKQVPEDELKTRGAAMRQEFFAKPQPCLRTSPLARKYGWGFHCDRAGKVALYPVGSSEYQQFSSEASGSVSQHLKAFRSSRG</sequence>
<proteinExistence type="predicted"/>
<accession>A0A934K9D9</accession>